<organism evidence="2 3">
    <name type="scientific">Acrocarpospora pleiomorpha</name>
    <dbReference type="NCBI Taxonomy" id="90975"/>
    <lineage>
        <taxon>Bacteria</taxon>
        <taxon>Bacillati</taxon>
        <taxon>Actinomycetota</taxon>
        <taxon>Actinomycetes</taxon>
        <taxon>Streptosporangiales</taxon>
        <taxon>Streptosporangiaceae</taxon>
        <taxon>Acrocarpospora</taxon>
    </lineage>
</organism>
<sequence>MANEGNVGHRAATCEVAWSVGEVSRGFSHGANAQVAGGEGRYADSVELVVQEVQVEGEVVGDRDTTAEEPGEGSGYIRKCRGMADVGGGDAMNLVGSKVSFWVDESVPFTGDGSGGAEMDNSYLYDPIAP</sequence>
<comment type="caution">
    <text evidence="2">The sequence shown here is derived from an EMBL/GenBank/DDBJ whole genome shotgun (WGS) entry which is preliminary data.</text>
</comment>
<evidence type="ECO:0000313" key="2">
    <source>
        <dbReference type="EMBL" id="GES19792.1"/>
    </source>
</evidence>
<gene>
    <name evidence="2" type="ORF">Aple_026880</name>
</gene>
<evidence type="ECO:0000256" key="1">
    <source>
        <dbReference type="SAM" id="MobiDB-lite"/>
    </source>
</evidence>
<evidence type="ECO:0000313" key="3">
    <source>
        <dbReference type="Proteomes" id="UP000377595"/>
    </source>
</evidence>
<name>A0A5M3XGA2_9ACTN</name>
<dbReference type="EMBL" id="BLAF01000013">
    <property type="protein sequence ID" value="GES19792.1"/>
    <property type="molecule type" value="Genomic_DNA"/>
</dbReference>
<proteinExistence type="predicted"/>
<dbReference type="AlphaFoldDB" id="A0A5M3XGA2"/>
<reference evidence="2 3" key="1">
    <citation type="submission" date="2019-10" db="EMBL/GenBank/DDBJ databases">
        <title>Whole genome shotgun sequence of Acrocarpospora pleiomorpha NBRC 16267.</title>
        <authorList>
            <person name="Ichikawa N."/>
            <person name="Kimura A."/>
            <person name="Kitahashi Y."/>
            <person name="Komaki H."/>
            <person name="Oguchi A."/>
        </authorList>
    </citation>
    <scope>NUCLEOTIDE SEQUENCE [LARGE SCALE GENOMIC DNA]</scope>
    <source>
        <strain evidence="2 3">NBRC 16267</strain>
    </source>
</reference>
<feature type="region of interest" description="Disordered" evidence="1">
    <location>
        <begin position="110"/>
        <end position="130"/>
    </location>
</feature>
<keyword evidence="3" id="KW-1185">Reference proteome</keyword>
<protein>
    <submittedName>
        <fullName evidence="2">Uncharacterized protein</fullName>
    </submittedName>
</protein>
<accession>A0A5M3XGA2</accession>
<dbReference type="Proteomes" id="UP000377595">
    <property type="component" value="Unassembled WGS sequence"/>
</dbReference>